<reference evidence="7" key="1">
    <citation type="submission" date="2023-08" db="EMBL/GenBank/DDBJ databases">
        <authorList>
            <person name="Chen Y."/>
            <person name="Shah S."/>
            <person name="Dougan E. K."/>
            <person name="Thang M."/>
            <person name="Chan C."/>
        </authorList>
    </citation>
    <scope>NUCLEOTIDE SEQUENCE</scope>
</reference>
<keyword evidence="2" id="KW-0378">Hydrolase</keyword>
<feature type="domain" description="DNA2/NAM7 helicase-like C-terminal" evidence="6">
    <location>
        <begin position="1512"/>
        <end position="1694"/>
    </location>
</feature>
<dbReference type="InterPro" id="IPR047187">
    <property type="entry name" value="SF1_C_Upf1"/>
</dbReference>
<dbReference type="Pfam" id="PF05183">
    <property type="entry name" value="RdRP"/>
    <property type="match status" value="1"/>
</dbReference>
<gene>
    <name evidence="7" type="ORF">EVOR1521_LOCUS27619</name>
</gene>
<evidence type="ECO:0000259" key="6">
    <source>
        <dbReference type="Pfam" id="PF13087"/>
    </source>
</evidence>
<feature type="domain" description="RDRP core" evidence="5">
    <location>
        <begin position="81"/>
        <end position="566"/>
    </location>
</feature>
<evidence type="ECO:0000256" key="1">
    <source>
        <dbReference type="ARBA" id="ARBA00022741"/>
    </source>
</evidence>
<dbReference type="Pfam" id="PF13604">
    <property type="entry name" value="AAA_30"/>
    <property type="match status" value="1"/>
</dbReference>
<organism evidence="7 8">
    <name type="scientific">Effrenium voratum</name>
    <dbReference type="NCBI Taxonomy" id="2562239"/>
    <lineage>
        <taxon>Eukaryota</taxon>
        <taxon>Sar</taxon>
        <taxon>Alveolata</taxon>
        <taxon>Dinophyceae</taxon>
        <taxon>Suessiales</taxon>
        <taxon>Symbiodiniaceae</taxon>
        <taxon>Effrenium</taxon>
    </lineage>
</organism>
<keyword evidence="4" id="KW-0067">ATP-binding</keyword>
<dbReference type="Pfam" id="PF13087">
    <property type="entry name" value="AAA_12"/>
    <property type="match status" value="1"/>
</dbReference>
<dbReference type="GO" id="GO:0005524">
    <property type="term" value="F:ATP binding"/>
    <property type="evidence" value="ECO:0007669"/>
    <property type="project" value="UniProtKB-KW"/>
</dbReference>
<dbReference type="PANTHER" id="PTHR23079:SF55">
    <property type="entry name" value="RNA-DIRECTED RNA POLYMERASE"/>
    <property type="match status" value="1"/>
</dbReference>
<dbReference type="PANTHER" id="PTHR23079">
    <property type="entry name" value="RNA-DEPENDENT RNA POLYMERASE"/>
    <property type="match status" value="1"/>
</dbReference>
<protein>
    <recommendedName>
        <fullName evidence="9">RNA-directed RNA polymerase</fullName>
    </recommendedName>
</protein>
<dbReference type="Gene3D" id="3.40.50.300">
    <property type="entry name" value="P-loop containing nucleotide triphosphate hydrolases"/>
    <property type="match status" value="2"/>
</dbReference>
<dbReference type="InterPro" id="IPR041679">
    <property type="entry name" value="DNA2/NAM7-like_C"/>
</dbReference>
<evidence type="ECO:0000259" key="5">
    <source>
        <dbReference type="Pfam" id="PF05183"/>
    </source>
</evidence>
<keyword evidence="1" id="KW-0547">Nucleotide-binding</keyword>
<dbReference type="GO" id="GO:0016787">
    <property type="term" value="F:hydrolase activity"/>
    <property type="evidence" value="ECO:0007669"/>
    <property type="project" value="UniProtKB-KW"/>
</dbReference>
<dbReference type="Proteomes" id="UP001178507">
    <property type="component" value="Unassembled WGS sequence"/>
</dbReference>
<dbReference type="CDD" id="cd18808">
    <property type="entry name" value="SF1_C_Upf1"/>
    <property type="match status" value="1"/>
</dbReference>
<evidence type="ECO:0000256" key="4">
    <source>
        <dbReference type="ARBA" id="ARBA00022840"/>
    </source>
</evidence>
<evidence type="ECO:0000256" key="2">
    <source>
        <dbReference type="ARBA" id="ARBA00022801"/>
    </source>
</evidence>
<dbReference type="InterPro" id="IPR027417">
    <property type="entry name" value="P-loop_NTPase"/>
</dbReference>
<keyword evidence="3" id="KW-0347">Helicase</keyword>
<evidence type="ECO:0008006" key="9">
    <source>
        <dbReference type="Google" id="ProtNLM"/>
    </source>
</evidence>
<dbReference type="GO" id="GO:0005694">
    <property type="term" value="C:chromosome"/>
    <property type="evidence" value="ECO:0007669"/>
    <property type="project" value="UniProtKB-ARBA"/>
</dbReference>
<comment type="caution">
    <text evidence="7">The sequence shown here is derived from an EMBL/GenBank/DDBJ whole genome shotgun (WGS) entry which is preliminary data.</text>
</comment>
<evidence type="ECO:0000256" key="3">
    <source>
        <dbReference type="ARBA" id="ARBA00022806"/>
    </source>
</evidence>
<dbReference type="EMBL" id="CAUJNA010003583">
    <property type="protein sequence ID" value="CAJ1405396.1"/>
    <property type="molecule type" value="Genomic_DNA"/>
</dbReference>
<dbReference type="GO" id="GO:0004386">
    <property type="term" value="F:helicase activity"/>
    <property type="evidence" value="ECO:0007669"/>
    <property type="project" value="UniProtKB-KW"/>
</dbReference>
<dbReference type="InterPro" id="IPR057596">
    <property type="entry name" value="RDRP_core"/>
</dbReference>
<dbReference type="GO" id="GO:0031380">
    <property type="term" value="C:nuclear RNA-directed RNA polymerase complex"/>
    <property type="evidence" value="ECO:0007669"/>
    <property type="project" value="TreeGrafter"/>
</dbReference>
<evidence type="ECO:0000313" key="8">
    <source>
        <dbReference type="Proteomes" id="UP001178507"/>
    </source>
</evidence>
<dbReference type="GO" id="GO:0030422">
    <property type="term" value="P:siRNA processing"/>
    <property type="evidence" value="ECO:0007669"/>
    <property type="project" value="TreeGrafter"/>
</dbReference>
<accession>A0AA36NIN7</accession>
<evidence type="ECO:0000313" key="7">
    <source>
        <dbReference type="EMBL" id="CAJ1405396.1"/>
    </source>
</evidence>
<dbReference type="GO" id="GO:0003968">
    <property type="term" value="F:RNA-directed RNA polymerase activity"/>
    <property type="evidence" value="ECO:0007669"/>
    <property type="project" value="UniProtKB-KW"/>
</dbReference>
<proteinExistence type="predicted"/>
<dbReference type="InterPro" id="IPR007855">
    <property type="entry name" value="RDRP"/>
</dbReference>
<keyword evidence="8" id="KW-1185">Reference proteome</keyword>
<name>A0AA36NIN7_9DINO</name>
<dbReference type="FunFam" id="3.40.50.300:FF:000326">
    <property type="entry name" value="P-loop containing nucleoside triphosphate hydrolase"/>
    <property type="match status" value="1"/>
</dbReference>
<sequence>MSHVGVPEPAPYVQLQLPKNLRRSDRWQVLRTTATKSQVQLWVNYLAVGKFSWASQAGMLEEFGVDGFCLISFQGVSPRDIVKILVRGVQIGDRVFRFIGHSNSQLRSKTCWLYQGSLEDNEDVLDKVGFFRIIHPAAKRAKRVGLLFSSIANVVTIPEGFREENDEDVERNGFCFTDGCGRLSTAFGKRIARSLTIMDPMTCARYRPSTFQIRFKGYKGMVVEDPGLNERDAEVVKMRPSQRKFRFQSGDSGRMGLAFGVVDYSKPYQYGALNKFSVIILASLQVPSQVFEARQLEYFRRWRRAFQGDPEAALEVLLLAKRPAEVQKLVECDARAAQRALKDALQSELKKMTREPEERKLRIPIQKSRLLFGVADTTGTLQPGECWLEVESEELPSQVLVTRSPCYHPGDIRLLRRATRSVLISRAQSRAQLVERQLEVLRDVVVFPTTGPRPHADEMQGGDLDGDEFFVCWDSQLLPRVEVDAASYAASPAQAQQEATLADLAVHFAHHSFSATAKISEAWLFWAAREKEGARSQKCRRLTDFFSRAVDAVSSGERVTLPADLQIPEGETAEATVWDKLLKRQELWMAEVLQLGFETATLLWDFDGLPLTPLAKLQLQAKAGVPLSAEVRHLRPHERVFAEQVCGIPPSSWPEPNATVDSRILTQGDLSSWSCGGEDTLGHVKTPWQLRKQGDESSGMLLALHTTLCTASRSLLVIKVRERFTMALLLLGFFKPSGAYDKKRRLVAEDISVDGKQRKLWIFGLASNFRRKFEASSDYRLCLCRDRFQLYACKSKEHELTSQAVGGSTFVYIGAEPLEASGKGAKGGKGGKDKVRAPVSEPHTVMSVALQNLDRRGQDFFGGRVNKLRCLAWELYTEPSDRGGAPEKPGQLLWAIYLGKAPPRLELDDPNAFESDLRWLQELYSEPEEQEPVYATSSPVIALEQLSAAAAAGGLGVKVLYKAICQEERTGDVEMMMAKCFETSLAMLLSEGLSEVPGPVMERILELSSVCGARVPQVIGLATQSLQSWLLKNSLSVDAYEHMCRCFCQNLPHHWLLTETLLQLGKLCHGQFGSDSTNAGSSTKALSVALLTQLFVEWASDRVREREYTTKLKKYEEKSGKATSGKGASSDVFRPSVLTGVSVAVALQVEDTCTELEEGRAFTLEANLTPSYRLPILRPKSLDLYKSLLREQQAGDRRAIAMGTISATRPLTAKVAPAQMSKVWDLLSALPDGELQWIMRCVPSFATLELCRKAIACGEDADANPILIALHTSFATRTLQDALSREPLLPHQAFHASKGGQNVKSTGKGVQPNLELNEMQRQAFHAALQRRVCLVQGPPGTGKTKLIAALAGALSKERHSGPVVLLAETNYAVDNLAQAVKAHTSAKMVRLGPTSSPAKEFQLDCQAERESKRAGCGFFEKRKELLTSAEVICSTGVRAASFPKELGEDHPATILDEASQVTTPVLLSALVRRCLRLVLVGDDQQLGPVCGLQQESCKKLQLMLPEGLGPEDSAFAWLLKQGLKAVQLNEQYRMHPKLAEFPSQHFYQGRLVSKVTESQRLPVRGVRLTAGSPVHLVDTSKMKDCEETRVGTSWRNIGEAVQVIQILQDALKAGDVCKEDVGVITPYSGQVKELKQRQCNAEVSSVDGFQGKEKDLIIFSAVRSGDRVGFLSDARRLNVLLTRARRGLIVIGSVQTLRRDPSWNAWVQWLGQCHTSSGCA</sequence>
<dbReference type="SUPFAM" id="SSF52540">
    <property type="entry name" value="P-loop containing nucleoside triphosphate hydrolases"/>
    <property type="match status" value="1"/>
</dbReference>
<dbReference type="GO" id="GO:0003723">
    <property type="term" value="F:RNA binding"/>
    <property type="evidence" value="ECO:0007669"/>
    <property type="project" value="UniProtKB-KW"/>
</dbReference>